<dbReference type="PROSITE" id="PS51257">
    <property type="entry name" value="PROKAR_LIPOPROTEIN"/>
    <property type="match status" value="1"/>
</dbReference>
<feature type="region of interest" description="Disordered" evidence="2">
    <location>
        <begin position="20"/>
        <end position="69"/>
    </location>
</feature>
<dbReference type="InterPro" id="IPR012640">
    <property type="entry name" value="Membr_lipoprot_lipid_attach_CS"/>
</dbReference>
<name>A0A239I050_9ACTN</name>
<accession>A0A239I050</accession>
<dbReference type="Pfam" id="PF08139">
    <property type="entry name" value="LPAM_1"/>
    <property type="match status" value="1"/>
</dbReference>
<feature type="compositionally biased region" description="Acidic residues" evidence="2">
    <location>
        <begin position="44"/>
        <end position="69"/>
    </location>
</feature>
<evidence type="ECO:0000313" key="3">
    <source>
        <dbReference type="EMBL" id="SNS85884.1"/>
    </source>
</evidence>
<dbReference type="Proteomes" id="UP000198373">
    <property type="component" value="Unassembled WGS sequence"/>
</dbReference>
<gene>
    <name evidence="3" type="ORF">SAMN06893096_10991</name>
</gene>
<keyword evidence="1" id="KW-0732">Signal</keyword>
<dbReference type="EMBL" id="FZOO01000009">
    <property type="protein sequence ID" value="SNS85884.1"/>
    <property type="molecule type" value="Genomic_DNA"/>
</dbReference>
<sequence>MDLKRPLVVLFAAAALTGCSSTGSGGNTDLERGTTECAAAEAGATDEEQCQDAEQDNQEGSETEDDSEG</sequence>
<reference evidence="4" key="1">
    <citation type="submission" date="2017-06" db="EMBL/GenBank/DDBJ databases">
        <authorList>
            <person name="Varghese N."/>
            <person name="Submissions S."/>
        </authorList>
    </citation>
    <scope>NUCLEOTIDE SEQUENCE [LARGE SCALE GENOMIC DNA]</scope>
    <source>
        <strain evidence="4">DSM 46839</strain>
    </source>
</reference>
<dbReference type="AlphaFoldDB" id="A0A239I050"/>
<dbReference type="RefSeq" id="WP_089306801.1">
    <property type="nucleotide sequence ID" value="NZ_FZOO01000009.1"/>
</dbReference>
<organism evidence="3 4">
    <name type="scientific">Geodermatophilus pulveris</name>
    <dbReference type="NCBI Taxonomy" id="1564159"/>
    <lineage>
        <taxon>Bacteria</taxon>
        <taxon>Bacillati</taxon>
        <taxon>Actinomycetota</taxon>
        <taxon>Actinomycetes</taxon>
        <taxon>Geodermatophilales</taxon>
        <taxon>Geodermatophilaceae</taxon>
        <taxon>Geodermatophilus</taxon>
    </lineage>
</organism>
<keyword evidence="4" id="KW-1185">Reference proteome</keyword>
<evidence type="ECO:0000256" key="1">
    <source>
        <dbReference type="ARBA" id="ARBA00022729"/>
    </source>
</evidence>
<evidence type="ECO:0000256" key="2">
    <source>
        <dbReference type="SAM" id="MobiDB-lite"/>
    </source>
</evidence>
<evidence type="ECO:0000313" key="4">
    <source>
        <dbReference type="Proteomes" id="UP000198373"/>
    </source>
</evidence>
<protein>
    <submittedName>
        <fullName evidence="3">Uncharacterized protein</fullName>
    </submittedName>
</protein>
<proteinExistence type="predicted"/>